<name>G7ZIF8_AZOL4</name>
<sequence length="71" mass="7718">MPPPAQSSLSPAHAQTKFALTRQADPWSAESGERVGVRGIRFEDLFGCAEPPHPNLLPRGEKGPCRRDTPP</sequence>
<evidence type="ECO:0000256" key="1">
    <source>
        <dbReference type="SAM" id="MobiDB-lite"/>
    </source>
</evidence>
<proteinExistence type="predicted"/>
<geneLocation type="plasmid" evidence="2 3">
    <name>AZO_p5</name>
</geneLocation>
<dbReference type="AlphaFoldDB" id="G7ZIF8"/>
<evidence type="ECO:0000313" key="2">
    <source>
        <dbReference type="EMBL" id="CBS91354.1"/>
    </source>
</evidence>
<accession>G7ZIF8</accession>
<dbReference type="KEGG" id="ali:AZOLI_p50363"/>
<gene>
    <name evidence="2" type="ordered locus">AZOLI_p50363</name>
</gene>
<organism evidence="2 3">
    <name type="scientific">Azospirillum lipoferum (strain 4B)</name>
    <dbReference type="NCBI Taxonomy" id="862719"/>
    <lineage>
        <taxon>Bacteria</taxon>
        <taxon>Pseudomonadati</taxon>
        <taxon>Pseudomonadota</taxon>
        <taxon>Alphaproteobacteria</taxon>
        <taxon>Rhodospirillales</taxon>
        <taxon>Azospirillaceae</taxon>
        <taxon>Azospirillum</taxon>
    </lineage>
</organism>
<dbReference type="HOGENOM" id="CLU_2731306_0_0_5"/>
<keyword evidence="2" id="KW-0614">Plasmid</keyword>
<feature type="region of interest" description="Disordered" evidence="1">
    <location>
        <begin position="49"/>
        <end position="71"/>
    </location>
</feature>
<keyword evidence="3" id="KW-1185">Reference proteome</keyword>
<protein>
    <submittedName>
        <fullName evidence="2">Uncharacterized protein</fullName>
    </submittedName>
</protein>
<evidence type="ECO:0000313" key="3">
    <source>
        <dbReference type="Proteomes" id="UP000005667"/>
    </source>
</evidence>
<reference evidence="3" key="1">
    <citation type="journal article" date="2011" name="PLoS Genet.">
        <title>Azospirillum genomes reveal transition of bacteria from aquatic to terrestrial environments.</title>
        <authorList>
            <person name="Wisniewski-Dye F."/>
            <person name="Borziak K."/>
            <person name="Khalsa-Moyers G."/>
            <person name="Alexandre G."/>
            <person name="Sukharnikov L.O."/>
            <person name="Wuichet K."/>
            <person name="Hurst G.B."/>
            <person name="McDonald W.H."/>
            <person name="Robertson J.S."/>
            <person name="Barbe V."/>
            <person name="Calteau A."/>
            <person name="Rouy Z."/>
            <person name="Mangenot S."/>
            <person name="Prigent-Combaret C."/>
            <person name="Normand P."/>
            <person name="Boyer M."/>
            <person name="Siguier P."/>
            <person name="Dessaux Y."/>
            <person name="Elmerich C."/>
            <person name="Condemine G."/>
            <person name="Krishnen G."/>
            <person name="Kennedy I."/>
            <person name="Paterson A.H."/>
            <person name="Gonzalez V."/>
            <person name="Mavingui P."/>
            <person name="Zhulin I.B."/>
        </authorList>
    </citation>
    <scope>NUCLEOTIDE SEQUENCE [LARGE SCALE GENOMIC DNA]</scope>
    <source>
        <strain evidence="3">4B</strain>
    </source>
</reference>
<feature type="compositionally biased region" description="Basic and acidic residues" evidence="1">
    <location>
        <begin position="59"/>
        <end position="71"/>
    </location>
</feature>
<dbReference type="Proteomes" id="UP000005667">
    <property type="component" value="Plasmid AZO_p5"/>
</dbReference>
<dbReference type="EMBL" id="FQ311873">
    <property type="protein sequence ID" value="CBS91354.1"/>
    <property type="molecule type" value="Genomic_DNA"/>
</dbReference>